<dbReference type="Proteomes" id="UP000317557">
    <property type="component" value="Unassembled WGS sequence"/>
</dbReference>
<name>A0A521AXZ9_9BACT</name>
<evidence type="ECO:0008006" key="3">
    <source>
        <dbReference type="Google" id="ProtNLM"/>
    </source>
</evidence>
<dbReference type="SUPFAM" id="SSF48239">
    <property type="entry name" value="Terpenoid cyclases/Protein prenyltransferases"/>
    <property type="match status" value="1"/>
</dbReference>
<keyword evidence="2" id="KW-1185">Reference proteome</keyword>
<proteinExistence type="predicted"/>
<reference evidence="1 2" key="1">
    <citation type="submission" date="2017-05" db="EMBL/GenBank/DDBJ databases">
        <authorList>
            <person name="Varghese N."/>
            <person name="Submissions S."/>
        </authorList>
    </citation>
    <scope>NUCLEOTIDE SEQUENCE [LARGE SCALE GENOMIC DNA]</scope>
    <source>
        <strain evidence="1 2">DSM 21985</strain>
    </source>
</reference>
<evidence type="ECO:0000313" key="1">
    <source>
        <dbReference type="EMBL" id="SMO39621.1"/>
    </source>
</evidence>
<dbReference type="EMBL" id="FXTP01000001">
    <property type="protein sequence ID" value="SMO39621.1"/>
    <property type="molecule type" value="Genomic_DNA"/>
</dbReference>
<gene>
    <name evidence="1" type="ORF">SAMN06265219_101412</name>
</gene>
<accession>A0A521AXZ9</accession>
<evidence type="ECO:0000313" key="2">
    <source>
        <dbReference type="Proteomes" id="UP000317557"/>
    </source>
</evidence>
<dbReference type="Gene3D" id="1.50.10.20">
    <property type="match status" value="1"/>
</dbReference>
<dbReference type="InterPro" id="IPR008930">
    <property type="entry name" value="Terpenoid_cyclase/PrenylTrfase"/>
</dbReference>
<dbReference type="RefSeq" id="WP_221930209.1">
    <property type="nucleotide sequence ID" value="NZ_FXTP01000001.1"/>
</dbReference>
<organism evidence="1 2">
    <name type="scientific">Gracilimonas mengyeensis</name>
    <dbReference type="NCBI Taxonomy" id="1302730"/>
    <lineage>
        <taxon>Bacteria</taxon>
        <taxon>Pseudomonadati</taxon>
        <taxon>Balneolota</taxon>
        <taxon>Balneolia</taxon>
        <taxon>Balneolales</taxon>
        <taxon>Balneolaceae</taxon>
        <taxon>Gracilimonas</taxon>
    </lineage>
</organism>
<protein>
    <recommendedName>
        <fullName evidence="3">Prenyltransferase and squalene oxidase repeat-containing protein</fullName>
    </recommendedName>
</protein>
<sequence length="317" mass="36883">MNDIQIINWLLDGDISIQYQVYRDLLGDDRKDLQNRISEQGWARQFLSKRNPNGYWGAGFYQPKWISTHYTLLDLRYLNLSRNYEKVKETIDLVLDTGKADDGGIKLGPSTAHRSDVCVNGMFLNYASYFKSSENKLHSIVDSILNEMMPDGGFNCRTTRSGATHSSLHTTISVLEGFVEFQKSGSQYRKVEIKKARKSAEEFILLHRLYLSDHTGEIIHKNFLKLSYPSRWRYDILRALDYFRYAGSNWDERMENALNVIDKKRNKNNTWNLQAAHPGKVHFLMEKAGKPSRWNTLRALRVLSHFKKGKKTLNHQN</sequence>
<dbReference type="AlphaFoldDB" id="A0A521AXZ9"/>